<organism evidence="1 2">
    <name type="scientific">Pleurodeles waltl</name>
    <name type="common">Iberian ribbed newt</name>
    <dbReference type="NCBI Taxonomy" id="8319"/>
    <lineage>
        <taxon>Eukaryota</taxon>
        <taxon>Metazoa</taxon>
        <taxon>Chordata</taxon>
        <taxon>Craniata</taxon>
        <taxon>Vertebrata</taxon>
        <taxon>Euteleostomi</taxon>
        <taxon>Amphibia</taxon>
        <taxon>Batrachia</taxon>
        <taxon>Caudata</taxon>
        <taxon>Salamandroidea</taxon>
        <taxon>Salamandridae</taxon>
        <taxon>Pleurodelinae</taxon>
        <taxon>Pleurodeles</taxon>
    </lineage>
</organism>
<dbReference type="AlphaFoldDB" id="A0AAV7RG79"/>
<protein>
    <submittedName>
        <fullName evidence="1">Uncharacterized protein</fullName>
    </submittedName>
</protein>
<gene>
    <name evidence="1" type="ORF">NDU88_003546</name>
</gene>
<accession>A0AAV7RG79</accession>
<dbReference type="Proteomes" id="UP001066276">
    <property type="component" value="Chromosome 5"/>
</dbReference>
<dbReference type="EMBL" id="JANPWB010000009">
    <property type="protein sequence ID" value="KAJ1150757.1"/>
    <property type="molecule type" value="Genomic_DNA"/>
</dbReference>
<name>A0AAV7RG79_PLEWA</name>
<comment type="caution">
    <text evidence="1">The sequence shown here is derived from an EMBL/GenBank/DDBJ whole genome shotgun (WGS) entry which is preliminary data.</text>
</comment>
<evidence type="ECO:0000313" key="2">
    <source>
        <dbReference type="Proteomes" id="UP001066276"/>
    </source>
</evidence>
<reference evidence="1" key="1">
    <citation type="journal article" date="2022" name="bioRxiv">
        <title>Sequencing and chromosome-scale assembly of the giantPleurodeles waltlgenome.</title>
        <authorList>
            <person name="Brown T."/>
            <person name="Elewa A."/>
            <person name="Iarovenko S."/>
            <person name="Subramanian E."/>
            <person name="Araus A.J."/>
            <person name="Petzold A."/>
            <person name="Susuki M."/>
            <person name="Suzuki K.-i.T."/>
            <person name="Hayashi T."/>
            <person name="Toyoda A."/>
            <person name="Oliveira C."/>
            <person name="Osipova E."/>
            <person name="Leigh N.D."/>
            <person name="Simon A."/>
            <person name="Yun M.H."/>
        </authorList>
    </citation>
    <scope>NUCLEOTIDE SEQUENCE</scope>
    <source>
        <strain evidence="1">20211129_DDA</strain>
        <tissue evidence="1">Liver</tissue>
    </source>
</reference>
<evidence type="ECO:0000313" key="1">
    <source>
        <dbReference type="EMBL" id="KAJ1150757.1"/>
    </source>
</evidence>
<proteinExistence type="predicted"/>
<sequence length="125" mass="13125">MAAPPPSPSPREPGNHSMVGPGRCGPLWGLLIPALAPIQQAQVPTQITVNCCISPLAAPAAPLTPASSGRSSRSAVRLRRHYTTFRLDCGPKKPLDPAKTCRCLTLPVLPWCRGEAFFCPGCAGS</sequence>
<keyword evidence="2" id="KW-1185">Reference proteome</keyword>